<reference evidence="3" key="1">
    <citation type="journal article" date="2017" name="Nature">
        <title>The sunflower genome provides insights into oil metabolism, flowering and Asterid evolution.</title>
        <authorList>
            <person name="Badouin H."/>
            <person name="Gouzy J."/>
            <person name="Grassa C.J."/>
            <person name="Murat F."/>
            <person name="Staton S.E."/>
            <person name="Cottret L."/>
            <person name="Lelandais-Briere C."/>
            <person name="Owens G.L."/>
            <person name="Carrere S."/>
            <person name="Mayjonade B."/>
            <person name="Legrand L."/>
            <person name="Gill N."/>
            <person name="Kane N.C."/>
            <person name="Bowers J.E."/>
            <person name="Hubner S."/>
            <person name="Bellec A."/>
            <person name="Berard A."/>
            <person name="Berges H."/>
            <person name="Blanchet N."/>
            <person name="Boniface M.C."/>
            <person name="Brunel D."/>
            <person name="Catrice O."/>
            <person name="Chaidir N."/>
            <person name="Claudel C."/>
            <person name="Donnadieu C."/>
            <person name="Faraut T."/>
            <person name="Fievet G."/>
            <person name="Helmstetter N."/>
            <person name="King M."/>
            <person name="Knapp S.J."/>
            <person name="Lai Z."/>
            <person name="Le Paslier M.C."/>
            <person name="Lippi Y."/>
            <person name="Lorenzon L."/>
            <person name="Mandel J.R."/>
            <person name="Marage G."/>
            <person name="Marchand G."/>
            <person name="Marquand E."/>
            <person name="Bret-Mestries E."/>
            <person name="Morien E."/>
            <person name="Nambeesan S."/>
            <person name="Nguyen T."/>
            <person name="Pegot-Espagnet P."/>
            <person name="Pouilly N."/>
            <person name="Raftis F."/>
            <person name="Sallet E."/>
            <person name="Schiex T."/>
            <person name="Thomas J."/>
            <person name="Vandecasteele C."/>
            <person name="Vares D."/>
            <person name="Vear F."/>
            <person name="Vautrin S."/>
            <person name="Crespi M."/>
            <person name="Mangin B."/>
            <person name="Burke J.M."/>
            <person name="Salse J."/>
            <person name="Munos S."/>
            <person name="Vincourt P."/>
            <person name="Rieseberg L.H."/>
            <person name="Langlade N.B."/>
        </authorList>
    </citation>
    <scope>NUCLEOTIDE SEQUENCE [LARGE SCALE GENOMIC DNA]</scope>
    <source>
        <strain evidence="3">cv. SF193</strain>
    </source>
</reference>
<evidence type="ECO:0000313" key="2">
    <source>
        <dbReference type="EMBL" id="OTF97555.1"/>
    </source>
</evidence>
<gene>
    <name evidence="2" type="ORF">HannXRQ_Chr14g0435921</name>
</gene>
<evidence type="ECO:0000313" key="3">
    <source>
        <dbReference type="Proteomes" id="UP000215914"/>
    </source>
</evidence>
<accession>A0A251SGX9</accession>
<keyword evidence="3" id="KW-1185">Reference proteome</keyword>
<dbReference type="InParanoid" id="A0A251SGX9"/>
<sequence length="98" mass="11686">MNLVPLVNQRKRIRLLLRRFPKDEHTTRKLSLSLVDIRSPEEPSSPGTRRTRRSSRKRRRSYIGLTVRQEDNRSRSFSLIISQSYSCVTYKKSQRNHC</sequence>
<dbReference type="Proteomes" id="UP000215914">
    <property type="component" value="Chromosome 14"/>
</dbReference>
<organism evidence="2 3">
    <name type="scientific">Helianthus annuus</name>
    <name type="common">Common sunflower</name>
    <dbReference type="NCBI Taxonomy" id="4232"/>
    <lineage>
        <taxon>Eukaryota</taxon>
        <taxon>Viridiplantae</taxon>
        <taxon>Streptophyta</taxon>
        <taxon>Embryophyta</taxon>
        <taxon>Tracheophyta</taxon>
        <taxon>Spermatophyta</taxon>
        <taxon>Magnoliopsida</taxon>
        <taxon>eudicotyledons</taxon>
        <taxon>Gunneridae</taxon>
        <taxon>Pentapetalae</taxon>
        <taxon>asterids</taxon>
        <taxon>campanulids</taxon>
        <taxon>Asterales</taxon>
        <taxon>Asteraceae</taxon>
        <taxon>Asteroideae</taxon>
        <taxon>Heliantheae alliance</taxon>
        <taxon>Heliantheae</taxon>
        <taxon>Helianthus</taxon>
    </lineage>
</organism>
<dbReference type="EMBL" id="CM007903">
    <property type="protein sequence ID" value="OTF97555.1"/>
    <property type="molecule type" value="Genomic_DNA"/>
</dbReference>
<proteinExistence type="predicted"/>
<evidence type="ECO:0000256" key="1">
    <source>
        <dbReference type="SAM" id="MobiDB-lite"/>
    </source>
</evidence>
<feature type="region of interest" description="Disordered" evidence="1">
    <location>
        <begin position="31"/>
        <end position="65"/>
    </location>
</feature>
<feature type="compositionally biased region" description="Basic residues" evidence="1">
    <location>
        <begin position="49"/>
        <end position="61"/>
    </location>
</feature>
<name>A0A251SGX9_HELAN</name>
<dbReference type="AlphaFoldDB" id="A0A251SGX9"/>
<protein>
    <submittedName>
        <fullName evidence="2">Uncharacterized protein</fullName>
    </submittedName>
</protein>